<dbReference type="PANTHER" id="PTHR20857">
    <property type="entry name" value="THIAMINE-PHOSPHATE PYROPHOSPHORYLASE"/>
    <property type="match status" value="1"/>
</dbReference>
<evidence type="ECO:0000259" key="10">
    <source>
        <dbReference type="Pfam" id="PF02581"/>
    </source>
</evidence>
<comment type="function">
    <text evidence="9">Condenses 4-methyl-5-(beta-hydroxyethyl)thiazole monophosphate (THZ-P) and 2-methyl-4-amino-5-hydroxymethyl pyrimidine pyrophosphate (HMP-PP) to form thiamine monophosphate (TMP).</text>
</comment>
<comment type="similarity">
    <text evidence="9">Belongs to the thiamine-phosphate synthase family.</text>
</comment>
<comment type="caution">
    <text evidence="9">Lacks conserved residue(s) required for the propagation of feature annotation.</text>
</comment>
<dbReference type="CDD" id="cd00564">
    <property type="entry name" value="TMP_TenI"/>
    <property type="match status" value="1"/>
</dbReference>
<dbReference type="PANTHER" id="PTHR20857:SF15">
    <property type="entry name" value="THIAMINE-PHOSPHATE SYNTHASE"/>
    <property type="match status" value="1"/>
</dbReference>
<comment type="caution">
    <text evidence="11">The sequence shown here is derived from an EMBL/GenBank/DDBJ whole genome shotgun (WGS) entry which is preliminary data.</text>
</comment>
<feature type="binding site" evidence="9">
    <location>
        <begin position="223"/>
        <end position="227"/>
    </location>
    <ligand>
        <name>4-amino-2-methyl-5-(diphosphooxymethyl)pyrimidine</name>
        <dbReference type="ChEBI" id="CHEBI:57841"/>
    </ligand>
</feature>
<evidence type="ECO:0000256" key="4">
    <source>
        <dbReference type="ARBA" id="ARBA00022842"/>
    </source>
</evidence>
<feature type="binding site" evidence="9">
    <location>
        <position position="294"/>
    </location>
    <ligand>
        <name>4-amino-2-methyl-5-(diphosphooxymethyl)pyrimidine</name>
        <dbReference type="ChEBI" id="CHEBI:57841"/>
    </ligand>
</feature>
<feature type="binding site" evidence="9">
    <location>
        <begin position="320"/>
        <end position="322"/>
    </location>
    <ligand>
        <name>2-[(2R,5Z)-2-carboxy-4-methylthiazol-5(2H)-ylidene]ethyl phosphate</name>
        <dbReference type="ChEBI" id="CHEBI:62899"/>
    </ligand>
</feature>
<proteinExistence type="inferred from homology"/>
<gene>
    <name evidence="9" type="primary">thiE</name>
    <name evidence="11" type="ORF">QWZ16_02655</name>
</gene>
<dbReference type="RefSeq" id="WP_170883462.1">
    <property type="nucleotide sequence ID" value="NZ_JABEYA020000019.1"/>
</dbReference>
<dbReference type="InterPro" id="IPR036206">
    <property type="entry name" value="ThiamineP_synth_sf"/>
</dbReference>
<evidence type="ECO:0000256" key="3">
    <source>
        <dbReference type="ARBA" id="ARBA00022723"/>
    </source>
</evidence>
<dbReference type="Gene3D" id="3.20.20.70">
    <property type="entry name" value="Aldolase class I"/>
    <property type="match status" value="1"/>
</dbReference>
<feature type="domain" description="Thiamine phosphate synthase/TenI" evidence="10">
    <location>
        <begin position="207"/>
        <end position="384"/>
    </location>
</feature>
<evidence type="ECO:0000256" key="6">
    <source>
        <dbReference type="ARBA" id="ARBA00047334"/>
    </source>
</evidence>
<sequence>MKILIPAQSIELTALVQRCLLIAERQGFTINDIELGVSPTPCFCLVNNQDRLTISERSFSSDADIVIDYLPRLNVLTATRSLRVDGGSVFVGLDDRGHHIDTWCQGESVRAIRVCDKKAENFDPSCHMAWLLTTLSLDFSIDDGLVLARAGCSVPRETWPTDFCSFPTPILDNFLSIDSASRCEKSINIVFPRLSSDHIGLYPIVNNIDLIERLLELGIRTIQLRLKSLEQTTLETQISQAIELGRQYDAQIFINDHWQLAIQYGADGVHLGQEDLCSANLQAIEQADIKLGLSTHGYYELLRALQYFPSYIALGPIFSTTTKHVPCKPQGLVKLSLYQQLINTVTKPQRDLGCPSVAIGGIDAGNAPQVWRCGVSGLAVVGAISHSVCLNDSVEKLKQTVVDKPPSSPITHMGGCSFHD</sequence>
<feature type="binding site" evidence="9">
    <location>
        <position position="275"/>
    </location>
    <ligand>
        <name>Mg(2+)</name>
        <dbReference type="ChEBI" id="CHEBI:18420"/>
    </ligand>
</feature>
<name>A0ABT8BRA9_9VIBR</name>
<reference evidence="12" key="1">
    <citation type="journal article" date="2019" name="Int. J. Syst. Evol. Microbiol.">
        <title>The Global Catalogue of Microorganisms (GCM) 10K type strain sequencing project: providing services to taxonomists for standard genome sequencing and annotation.</title>
        <authorList>
            <consortium name="The Broad Institute Genomics Platform"/>
            <consortium name="The Broad Institute Genome Sequencing Center for Infectious Disease"/>
            <person name="Wu L."/>
            <person name="Ma J."/>
        </authorList>
    </citation>
    <scope>NUCLEOTIDE SEQUENCE [LARGE SCALE GENOMIC DNA]</scope>
    <source>
        <strain evidence="12">CECT 7398</strain>
    </source>
</reference>
<organism evidence="11 12">
    <name type="scientific">Vibrio ostreicida</name>
    <dbReference type="NCBI Taxonomy" id="526588"/>
    <lineage>
        <taxon>Bacteria</taxon>
        <taxon>Pseudomonadati</taxon>
        <taxon>Pseudomonadota</taxon>
        <taxon>Gammaproteobacteria</taxon>
        <taxon>Vibrionales</taxon>
        <taxon>Vibrionaceae</taxon>
        <taxon>Vibrio</taxon>
    </lineage>
</organism>
<feature type="binding site" evidence="9">
    <location>
        <position position="323"/>
    </location>
    <ligand>
        <name>4-amino-2-methyl-5-(diphosphooxymethyl)pyrimidine</name>
        <dbReference type="ChEBI" id="CHEBI:57841"/>
    </ligand>
</feature>
<accession>A0ABT8BRA9</accession>
<keyword evidence="5 9" id="KW-0784">Thiamine biosynthesis</keyword>
<comment type="catalytic activity">
    <reaction evidence="7 9">
        <text>2-(2-carboxy-4-methylthiazol-5-yl)ethyl phosphate + 4-amino-2-methyl-5-(diphosphooxymethyl)pyrimidine + 2 H(+) = thiamine phosphate + CO2 + diphosphate</text>
        <dbReference type="Rhea" id="RHEA:47848"/>
        <dbReference type="ChEBI" id="CHEBI:15378"/>
        <dbReference type="ChEBI" id="CHEBI:16526"/>
        <dbReference type="ChEBI" id="CHEBI:33019"/>
        <dbReference type="ChEBI" id="CHEBI:37575"/>
        <dbReference type="ChEBI" id="CHEBI:57841"/>
        <dbReference type="ChEBI" id="CHEBI:62890"/>
        <dbReference type="EC" id="2.5.1.3"/>
    </reaction>
</comment>
<comment type="catalytic activity">
    <reaction evidence="6 9">
        <text>4-methyl-5-(2-phosphooxyethyl)-thiazole + 4-amino-2-methyl-5-(diphosphooxymethyl)pyrimidine + H(+) = thiamine phosphate + diphosphate</text>
        <dbReference type="Rhea" id="RHEA:22328"/>
        <dbReference type="ChEBI" id="CHEBI:15378"/>
        <dbReference type="ChEBI" id="CHEBI:33019"/>
        <dbReference type="ChEBI" id="CHEBI:37575"/>
        <dbReference type="ChEBI" id="CHEBI:57841"/>
        <dbReference type="ChEBI" id="CHEBI:58296"/>
        <dbReference type="EC" id="2.5.1.3"/>
    </reaction>
</comment>
<dbReference type="InterPro" id="IPR013785">
    <property type="entry name" value="Aldolase_TIM"/>
</dbReference>
<keyword evidence="2 9" id="KW-0808">Transferase</keyword>
<dbReference type="Pfam" id="PF02581">
    <property type="entry name" value="TMP-TENI"/>
    <property type="match status" value="1"/>
</dbReference>
<dbReference type="SUPFAM" id="SSF51391">
    <property type="entry name" value="Thiamin phosphate synthase"/>
    <property type="match status" value="1"/>
</dbReference>
<comment type="pathway">
    <text evidence="1 9">Cofactor biosynthesis; thiamine diphosphate biosynthesis; thiamine phosphate from 4-amino-2-methyl-5-diphosphomethylpyrimidine and 4-methyl-5-(2-phosphoethyl)-thiazole: step 1/1.</text>
</comment>
<feature type="binding site" evidence="9">
    <location>
        <position position="256"/>
    </location>
    <ligand>
        <name>Mg(2+)</name>
        <dbReference type="ChEBI" id="CHEBI:18420"/>
    </ligand>
</feature>
<dbReference type="EMBL" id="JAUFQC010000001">
    <property type="protein sequence ID" value="MDN3608662.1"/>
    <property type="molecule type" value="Genomic_DNA"/>
</dbReference>
<protein>
    <recommendedName>
        <fullName evidence="9">Thiamine-phosphate synthase</fullName>
        <shortName evidence="9">TP synthase</shortName>
        <shortName evidence="9">TPS</shortName>
        <ecNumber evidence="9">2.5.1.3</ecNumber>
    </recommendedName>
    <alternativeName>
        <fullName evidence="9">Thiamine-phosphate pyrophosphorylase</fullName>
        <shortName evidence="9">TMP pyrophosphorylase</shortName>
        <shortName evidence="9">TMP-PPase</shortName>
    </alternativeName>
</protein>
<keyword evidence="3 9" id="KW-0479">Metal-binding</keyword>
<feature type="binding site" evidence="9">
    <location>
        <position position="361"/>
    </location>
    <ligand>
        <name>2-[(2R,5Z)-2-carboxy-4-methylthiazol-5(2H)-ylidene]ethyl phosphate</name>
        <dbReference type="ChEBI" id="CHEBI:62899"/>
    </ligand>
</feature>
<evidence type="ECO:0000256" key="8">
    <source>
        <dbReference type="ARBA" id="ARBA00047883"/>
    </source>
</evidence>
<feature type="binding site" evidence="9">
    <location>
        <position position="255"/>
    </location>
    <ligand>
        <name>4-amino-2-methyl-5-(diphosphooxymethyl)pyrimidine</name>
        <dbReference type="ChEBI" id="CHEBI:57841"/>
    </ligand>
</feature>
<dbReference type="InterPro" id="IPR034291">
    <property type="entry name" value="TMP_synthase"/>
</dbReference>
<comment type="cofactor">
    <cofactor evidence="9">
        <name>Mg(2+)</name>
        <dbReference type="ChEBI" id="CHEBI:18420"/>
    </cofactor>
    <text evidence="9">Binds 1 Mg(2+) ion per subunit.</text>
</comment>
<evidence type="ECO:0000256" key="5">
    <source>
        <dbReference type="ARBA" id="ARBA00022977"/>
    </source>
</evidence>
<comment type="catalytic activity">
    <reaction evidence="8 9">
        <text>2-[(2R,5Z)-2-carboxy-4-methylthiazol-5(2H)-ylidene]ethyl phosphate + 4-amino-2-methyl-5-(diphosphooxymethyl)pyrimidine + 2 H(+) = thiamine phosphate + CO2 + diphosphate</text>
        <dbReference type="Rhea" id="RHEA:47844"/>
        <dbReference type="ChEBI" id="CHEBI:15378"/>
        <dbReference type="ChEBI" id="CHEBI:16526"/>
        <dbReference type="ChEBI" id="CHEBI:33019"/>
        <dbReference type="ChEBI" id="CHEBI:37575"/>
        <dbReference type="ChEBI" id="CHEBI:57841"/>
        <dbReference type="ChEBI" id="CHEBI:62899"/>
        <dbReference type="EC" id="2.5.1.3"/>
    </reaction>
</comment>
<evidence type="ECO:0000313" key="11">
    <source>
        <dbReference type="EMBL" id="MDN3608662.1"/>
    </source>
</evidence>
<keyword evidence="12" id="KW-1185">Reference proteome</keyword>
<evidence type="ECO:0000313" key="12">
    <source>
        <dbReference type="Proteomes" id="UP001238540"/>
    </source>
</evidence>
<evidence type="ECO:0000256" key="1">
    <source>
        <dbReference type="ARBA" id="ARBA00005165"/>
    </source>
</evidence>
<dbReference type="Proteomes" id="UP001238540">
    <property type="component" value="Unassembled WGS sequence"/>
</dbReference>
<evidence type="ECO:0000256" key="7">
    <source>
        <dbReference type="ARBA" id="ARBA00047851"/>
    </source>
</evidence>
<evidence type="ECO:0000256" key="2">
    <source>
        <dbReference type="ARBA" id="ARBA00022679"/>
    </source>
</evidence>
<dbReference type="InterPro" id="IPR022998">
    <property type="entry name" value="ThiamineP_synth_TenI"/>
</dbReference>
<evidence type="ECO:0000256" key="9">
    <source>
        <dbReference type="HAMAP-Rule" id="MF_00097"/>
    </source>
</evidence>
<dbReference type="EC" id="2.5.1.3" evidence="9"/>
<keyword evidence="4 9" id="KW-0460">Magnesium</keyword>
<dbReference type="HAMAP" id="MF_00097">
    <property type="entry name" value="TMP_synthase"/>
    <property type="match status" value="1"/>
</dbReference>